<organism evidence="2 3">
    <name type="scientific">Macrococcus armenti</name>
    <dbReference type="NCBI Taxonomy" id="2875764"/>
    <lineage>
        <taxon>Bacteria</taxon>
        <taxon>Bacillati</taxon>
        <taxon>Bacillota</taxon>
        <taxon>Bacilli</taxon>
        <taxon>Bacillales</taxon>
        <taxon>Staphylococcaceae</taxon>
        <taxon>Macrococcus</taxon>
    </lineage>
</organism>
<proteinExistence type="predicted"/>
<protein>
    <submittedName>
        <fullName evidence="2">VOC family protein</fullName>
    </submittedName>
</protein>
<dbReference type="EMBL" id="CP094348">
    <property type="protein sequence ID" value="UOB20833.1"/>
    <property type="molecule type" value="Genomic_DNA"/>
</dbReference>
<dbReference type="Pfam" id="PF00903">
    <property type="entry name" value="Glyoxalase"/>
    <property type="match status" value="1"/>
</dbReference>
<sequence length="123" mass="13775">MELGNFSVSLSVKDLQASIKFYETLGFKQVSGDVTHNWIVLSNGNARIGLFQGIFEGNMMTFNPKWDEQKNSTNGTDVREIAQVLEDAGYELLQPLQAENDKGPGYFMVKDLDGNVLLFDQHV</sequence>
<reference evidence="2" key="1">
    <citation type="submission" date="2022-03" db="EMBL/GenBank/DDBJ databases">
        <authorList>
            <person name="Vrbovska V."/>
            <person name="Kovarovic V."/>
            <person name="Botka T."/>
            <person name="Pantucek R."/>
        </authorList>
    </citation>
    <scope>NUCLEOTIDE SEQUENCE</scope>
    <source>
        <strain evidence="2">CCM 2609</strain>
    </source>
</reference>
<evidence type="ECO:0000313" key="3">
    <source>
        <dbReference type="Proteomes" id="UP000830343"/>
    </source>
</evidence>
<dbReference type="PANTHER" id="PTHR36503:SF1">
    <property type="entry name" value="BLR2520 PROTEIN"/>
    <property type="match status" value="1"/>
</dbReference>
<dbReference type="Gene3D" id="3.10.180.10">
    <property type="entry name" value="2,3-Dihydroxybiphenyl 1,2-Dioxygenase, domain 1"/>
    <property type="match status" value="1"/>
</dbReference>
<keyword evidence="3" id="KW-1185">Reference proteome</keyword>
<gene>
    <name evidence="2" type="ORF">MRZ06_01735</name>
</gene>
<evidence type="ECO:0000259" key="1">
    <source>
        <dbReference type="Pfam" id="PF00903"/>
    </source>
</evidence>
<dbReference type="SUPFAM" id="SSF54593">
    <property type="entry name" value="Glyoxalase/Bleomycin resistance protein/Dihydroxybiphenyl dioxygenase"/>
    <property type="match status" value="1"/>
</dbReference>
<name>A0ABY3ZVG5_9STAP</name>
<accession>A0ABY3ZVG5</accession>
<dbReference type="InterPro" id="IPR029068">
    <property type="entry name" value="Glyas_Bleomycin-R_OHBP_Dase"/>
</dbReference>
<dbReference type="PANTHER" id="PTHR36503">
    <property type="entry name" value="BLR2520 PROTEIN"/>
    <property type="match status" value="1"/>
</dbReference>
<dbReference type="InterPro" id="IPR004360">
    <property type="entry name" value="Glyas_Fos-R_dOase_dom"/>
</dbReference>
<reference evidence="2" key="2">
    <citation type="submission" date="2022-04" db="EMBL/GenBank/DDBJ databases">
        <title>Antimicrobial genetic elements in methicillin-resistant Macrococcus armenti.</title>
        <authorList>
            <person name="Keller J.E."/>
            <person name="Schwendener S."/>
            <person name="Pantucek R."/>
            <person name="Perreten V."/>
        </authorList>
    </citation>
    <scope>NUCLEOTIDE SEQUENCE</scope>
    <source>
        <strain evidence="2">CCM 2609</strain>
    </source>
</reference>
<feature type="domain" description="Glyoxalase/fosfomycin resistance/dioxygenase" evidence="1">
    <location>
        <begin position="8"/>
        <end position="117"/>
    </location>
</feature>
<dbReference type="Proteomes" id="UP000830343">
    <property type="component" value="Chromosome"/>
</dbReference>
<evidence type="ECO:0000313" key="2">
    <source>
        <dbReference type="EMBL" id="UOB20833.1"/>
    </source>
</evidence>
<dbReference type="RefSeq" id="WP_243366101.1">
    <property type="nucleotide sequence ID" value="NZ_CP094348.1"/>
</dbReference>